<keyword evidence="3" id="KW-0804">Transcription</keyword>
<reference evidence="6 7" key="1">
    <citation type="submission" date="2019-11" db="EMBL/GenBank/DDBJ databases">
        <title>Novel species isolated from a subtropical stream in China.</title>
        <authorList>
            <person name="Lu H."/>
        </authorList>
    </citation>
    <scope>NUCLEOTIDE SEQUENCE [LARGE SCALE GENOMIC DNA]</scope>
    <source>
        <strain evidence="6 7">FT80W</strain>
    </source>
</reference>
<dbReference type="Proteomes" id="UP000433309">
    <property type="component" value="Unassembled WGS sequence"/>
</dbReference>
<sequence>MAKPNVKEQIVTSSLELLHSKGFNATSVQDITEAAGVPKGSFYNHFASKEALGLEVLQRYVDAVGTLATVLHDAALTPRQRLQQYFDGMIAGNAANDFQHGCLLGNFSTELSNQIPAMRSAMQAAFDGSSAQLTAVIAAGQQDGSIASALPAAELAGFVNDAWQGAVLRAKAEHSRAPLERFVRVVLDRLLT</sequence>
<feature type="DNA-binding region" description="H-T-H motif" evidence="4">
    <location>
        <begin position="27"/>
        <end position="46"/>
    </location>
</feature>
<feature type="domain" description="HTH tetR-type" evidence="5">
    <location>
        <begin position="4"/>
        <end position="64"/>
    </location>
</feature>
<dbReference type="Pfam" id="PF00440">
    <property type="entry name" value="TetR_N"/>
    <property type="match status" value="1"/>
</dbReference>
<dbReference type="InterPro" id="IPR009057">
    <property type="entry name" value="Homeodomain-like_sf"/>
</dbReference>
<dbReference type="InterPro" id="IPR011075">
    <property type="entry name" value="TetR_C"/>
</dbReference>
<dbReference type="SUPFAM" id="SSF48498">
    <property type="entry name" value="Tetracyclin repressor-like, C-terminal domain"/>
    <property type="match status" value="1"/>
</dbReference>
<dbReference type="SUPFAM" id="SSF46689">
    <property type="entry name" value="Homeodomain-like"/>
    <property type="match status" value="1"/>
</dbReference>
<dbReference type="PRINTS" id="PR00455">
    <property type="entry name" value="HTHTETR"/>
</dbReference>
<dbReference type="AlphaFoldDB" id="A0A6I2LB00"/>
<dbReference type="PANTHER" id="PTHR47506">
    <property type="entry name" value="TRANSCRIPTIONAL REGULATORY PROTEIN"/>
    <property type="match status" value="1"/>
</dbReference>
<organism evidence="6 7">
    <name type="scientific">Duganella guangzhouensis</name>
    <dbReference type="NCBI Taxonomy" id="2666084"/>
    <lineage>
        <taxon>Bacteria</taxon>
        <taxon>Pseudomonadati</taxon>
        <taxon>Pseudomonadota</taxon>
        <taxon>Betaproteobacteria</taxon>
        <taxon>Burkholderiales</taxon>
        <taxon>Oxalobacteraceae</taxon>
        <taxon>Telluria group</taxon>
        <taxon>Duganella</taxon>
    </lineage>
</organism>
<keyword evidence="1" id="KW-0805">Transcription regulation</keyword>
<evidence type="ECO:0000313" key="6">
    <source>
        <dbReference type="EMBL" id="MRW93926.1"/>
    </source>
</evidence>
<evidence type="ECO:0000313" key="7">
    <source>
        <dbReference type="Proteomes" id="UP000433309"/>
    </source>
</evidence>
<name>A0A6I2LB00_9BURK</name>
<keyword evidence="7" id="KW-1185">Reference proteome</keyword>
<gene>
    <name evidence="6" type="ORF">GJ699_28445</name>
</gene>
<dbReference type="GO" id="GO:0003677">
    <property type="term" value="F:DNA binding"/>
    <property type="evidence" value="ECO:0007669"/>
    <property type="project" value="UniProtKB-UniRule"/>
</dbReference>
<evidence type="ECO:0000256" key="1">
    <source>
        <dbReference type="ARBA" id="ARBA00023015"/>
    </source>
</evidence>
<dbReference type="InterPro" id="IPR036271">
    <property type="entry name" value="Tet_transcr_reg_TetR-rel_C_sf"/>
</dbReference>
<dbReference type="EMBL" id="WKJK01000020">
    <property type="protein sequence ID" value="MRW93926.1"/>
    <property type="molecule type" value="Genomic_DNA"/>
</dbReference>
<evidence type="ECO:0000256" key="2">
    <source>
        <dbReference type="ARBA" id="ARBA00023125"/>
    </source>
</evidence>
<evidence type="ECO:0000256" key="3">
    <source>
        <dbReference type="ARBA" id="ARBA00023163"/>
    </source>
</evidence>
<dbReference type="Pfam" id="PF16925">
    <property type="entry name" value="TetR_C_13"/>
    <property type="match status" value="1"/>
</dbReference>
<dbReference type="PROSITE" id="PS50977">
    <property type="entry name" value="HTH_TETR_2"/>
    <property type="match status" value="1"/>
</dbReference>
<keyword evidence="2 4" id="KW-0238">DNA-binding</keyword>
<comment type="caution">
    <text evidence="6">The sequence shown here is derived from an EMBL/GenBank/DDBJ whole genome shotgun (WGS) entry which is preliminary data.</text>
</comment>
<proteinExistence type="predicted"/>
<protein>
    <submittedName>
        <fullName evidence="6">TetR family transcriptional regulator</fullName>
    </submittedName>
</protein>
<dbReference type="InterPro" id="IPR001647">
    <property type="entry name" value="HTH_TetR"/>
</dbReference>
<dbReference type="Gene3D" id="1.10.357.10">
    <property type="entry name" value="Tetracycline Repressor, domain 2"/>
    <property type="match status" value="1"/>
</dbReference>
<dbReference type="RefSeq" id="WP_154382802.1">
    <property type="nucleotide sequence ID" value="NZ_WKJK01000020.1"/>
</dbReference>
<evidence type="ECO:0000256" key="4">
    <source>
        <dbReference type="PROSITE-ProRule" id="PRU00335"/>
    </source>
</evidence>
<evidence type="ECO:0000259" key="5">
    <source>
        <dbReference type="PROSITE" id="PS50977"/>
    </source>
</evidence>
<accession>A0A6I2LB00</accession>
<dbReference type="PANTHER" id="PTHR47506:SF6">
    <property type="entry name" value="HTH-TYPE TRANSCRIPTIONAL REPRESSOR NEMR"/>
    <property type="match status" value="1"/>
</dbReference>